<dbReference type="Gene3D" id="3.30.300.30">
    <property type="match status" value="1"/>
</dbReference>
<sequence>MKPTPRHPHPQATSGLVIKEGYFDENGCMFLTGRPKEMINKGGESLSPVEVDNVLLAHEKISKAVSFAVPDEVYGEDIGVAIVVADGKSLTEPELINWLKDKVTEVKVSKRIWFVDTIPKTATGKLQRLAVAKTMLETGSKVDSRATSETGDVLEDLRQMWSEVLRIPAAEIKDTDKFSSLSGDS</sequence>
<keyword evidence="5" id="KW-1185">Reference proteome</keyword>
<dbReference type="PROSITE" id="PS50075">
    <property type="entry name" value="CARRIER"/>
    <property type="match status" value="1"/>
</dbReference>
<evidence type="ECO:0000313" key="4">
    <source>
        <dbReference type="EMBL" id="UJO22476.1"/>
    </source>
</evidence>
<evidence type="ECO:0000256" key="2">
    <source>
        <dbReference type="ARBA" id="ARBA00022598"/>
    </source>
</evidence>
<dbReference type="OMA" id="FRITRVM"/>
<dbReference type="PANTHER" id="PTHR43201">
    <property type="entry name" value="ACYL-COA SYNTHETASE"/>
    <property type="match status" value="1"/>
</dbReference>
<accession>A0A9Q8PH88</accession>
<dbReference type="InterPro" id="IPR009081">
    <property type="entry name" value="PP-bd_ACP"/>
</dbReference>
<evidence type="ECO:0000259" key="3">
    <source>
        <dbReference type="PROSITE" id="PS50075"/>
    </source>
</evidence>
<dbReference type="GO" id="GO:0006631">
    <property type="term" value="P:fatty acid metabolic process"/>
    <property type="evidence" value="ECO:0007669"/>
    <property type="project" value="TreeGrafter"/>
</dbReference>
<dbReference type="SUPFAM" id="SSF56801">
    <property type="entry name" value="Acetyl-CoA synthetase-like"/>
    <property type="match status" value="1"/>
</dbReference>
<keyword evidence="2 4" id="KW-0436">Ligase</keyword>
<protein>
    <submittedName>
        <fullName evidence="4">Oxalate--CoA ligase</fullName>
    </submittedName>
</protein>
<reference evidence="4" key="2">
    <citation type="journal article" date="2022" name="Microb. Genom.">
        <title>A chromosome-scale genome assembly of the tomato pathogen Cladosporium fulvum reveals a compartmentalized genome architecture and the presence of a dispensable chromosome.</title>
        <authorList>
            <person name="Zaccaron A.Z."/>
            <person name="Chen L.H."/>
            <person name="Samaras A."/>
            <person name="Stergiopoulos I."/>
        </authorList>
    </citation>
    <scope>NUCLEOTIDE SEQUENCE</scope>
    <source>
        <strain evidence="4">Race5_Kim</strain>
    </source>
</reference>
<name>A0A9Q8PH88_PASFU</name>
<proteinExistence type="inferred from homology"/>
<dbReference type="Pfam" id="PF13193">
    <property type="entry name" value="AMP-binding_C"/>
    <property type="match status" value="1"/>
</dbReference>
<reference evidence="4" key="1">
    <citation type="submission" date="2021-12" db="EMBL/GenBank/DDBJ databases">
        <authorList>
            <person name="Zaccaron A."/>
            <person name="Stergiopoulos I."/>
        </authorList>
    </citation>
    <scope>NUCLEOTIDE SEQUENCE</scope>
    <source>
        <strain evidence="4">Race5_Kim</strain>
    </source>
</reference>
<dbReference type="PANTHER" id="PTHR43201:SF5">
    <property type="entry name" value="MEDIUM-CHAIN ACYL-COA LIGASE ACSF2, MITOCHONDRIAL"/>
    <property type="match status" value="1"/>
</dbReference>
<dbReference type="InterPro" id="IPR045851">
    <property type="entry name" value="AMP-bd_C_sf"/>
</dbReference>
<evidence type="ECO:0000313" key="5">
    <source>
        <dbReference type="Proteomes" id="UP000756132"/>
    </source>
</evidence>
<dbReference type="OrthoDB" id="3633556at2759"/>
<dbReference type="KEGG" id="ffu:CLAFUR5_12186"/>
<dbReference type="GO" id="GO:0031956">
    <property type="term" value="F:medium-chain fatty acid-CoA ligase activity"/>
    <property type="evidence" value="ECO:0007669"/>
    <property type="project" value="TreeGrafter"/>
</dbReference>
<organism evidence="4 5">
    <name type="scientific">Passalora fulva</name>
    <name type="common">Tomato leaf mold</name>
    <name type="synonym">Cladosporium fulvum</name>
    <dbReference type="NCBI Taxonomy" id="5499"/>
    <lineage>
        <taxon>Eukaryota</taxon>
        <taxon>Fungi</taxon>
        <taxon>Dikarya</taxon>
        <taxon>Ascomycota</taxon>
        <taxon>Pezizomycotina</taxon>
        <taxon>Dothideomycetes</taxon>
        <taxon>Dothideomycetidae</taxon>
        <taxon>Mycosphaerellales</taxon>
        <taxon>Mycosphaerellaceae</taxon>
        <taxon>Fulvia</taxon>
    </lineage>
</organism>
<dbReference type="Proteomes" id="UP000756132">
    <property type="component" value="Chromosome 10"/>
</dbReference>
<dbReference type="EMBL" id="CP090172">
    <property type="protein sequence ID" value="UJO22476.1"/>
    <property type="molecule type" value="Genomic_DNA"/>
</dbReference>
<dbReference type="GeneID" id="71992064"/>
<dbReference type="RefSeq" id="XP_047766842.1">
    <property type="nucleotide sequence ID" value="XM_047911334.1"/>
</dbReference>
<feature type="domain" description="Carrier" evidence="3">
    <location>
        <begin position="148"/>
        <end position="185"/>
    </location>
</feature>
<dbReference type="AlphaFoldDB" id="A0A9Q8PH88"/>
<dbReference type="InterPro" id="IPR025110">
    <property type="entry name" value="AMP-bd_C"/>
</dbReference>
<evidence type="ECO:0000256" key="1">
    <source>
        <dbReference type="ARBA" id="ARBA00006432"/>
    </source>
</evidence>
<comment type="similarity">
    <text evidence="1">Belongs to the ATP-dependent AMP-binding enzyme family.</text>
</comment>
<gene>
    <name evidence="4" type="ORF">CLAFUR5_12186</name>
</gene>